<evidence type="ECO:0000256" key="1">
    <source>
        <dbReference type="SAM" id="SignalP"/>
    </source>
</evidence>
<gene>
    <name evidence="2" type="ORF">ACFO6Q_14600</name>
</gene>
<dbReference type="InterPro" id="IPR059226">
    <property type="entry name" value="Choice_anch_Q_dom"/>
</dbReference>
<feature type="chain" id="PRO_5046713577" evidence="1">
    <location>
        <begin position="25"/>
        <end position="467"/>
    </location>
</feature>
<dbReference type="RefSeq" id="WP_380021838.1">
    <property type="nucleotide sequence ID" value="NZ_JBHSHD010000010.1"/>
</dbReference>
<protein>
    <submittedName>
        <fullName evidence="2">Choice-of-anchor Q domain-containing protein</fullName>
    </submittedName>
</protein>
<name>A0ABV9QWY9_9GAMM</name>
<keyword evidence="1" id="KW-0732">Signal</keyword>
<dbReference type="NCBIfam" id="TIGR04214">
    <property type="entry name" value="CSLREA_Nterm"/>
    <property type="match status" value="1"/>
</dbReference>
<evidence type="ECO:0000313" key="3">
    <source>
        <dbReference type="Proteomes" id="UP001595886"/>
    </source>
</evidence>
<dbReference type="NCBIfam" id="NF041518">
    <property type="entry name" value="choice_anch_Q"/>
    <property type="match status" value="1"/>
</dbReference>
<organism evidence="2 3">
    <name type="scientific">Dokdonella ginsengisoli</name>
    <dbReference type="NCBI Taxonomy" id="363846"/>
    <lineage>
        <taxon>Bacteria</taxon>
        <taxon>Pseudomonadati</taxon>
        <taxon>Pseudomonadota</taxon>
        <taxon>Gammaproteobacteria</taxon>
        <taxon>Lysobacterales</taxon>
        <taxon>Rhodanobacteraceae</taxon>
        <taxon>Dokdonella</taxon>
    </lineage>
</organism>
<keyword evidence="3" id="KW-1185">Reference proteome</keyword>
<reference evidence="3" key="1">
    <citation type="journal article" date="2019" name="Int. J. Syst. Evol. Microbiol.">
        <title>The Global Catalogue of Microorganisms (GCM) 10K type strain sequencing project: providing services to taxonomists for standard genome sequencing and annotation.</title>
        <authorList>
            <consortium name="The Broad Institute Genomics Platform"/>
            <consortium name="The Broad Institute Genome Sequencing Center for Infectious Disease"/>
            <person name="Wu L."/>
            <person name="Ma J."/>
        </authorList>
    </citation>
    <scope>NUCLEOTIDE SEQUENCE [LARGE SCALE GENOMIC DNA]</scope>
    <source>
        <strain evidence="3">CCUG 30340</strain>
    </source>
</reference>
<dbReference type="EMBL" id="JBHSHD010000010">
    <property type="protein sequence ID" value="MFC4821561.1"/>
    <property type="molecule type" value="Genomic_DNA"/>
</dbReference>
<sequence>MLIRSCRRRSLAVALALLPAGAGAATITVTTTADGSIPDQCTLRDAIAAANTNAAVAGCTGGDVGNDEIAFAPEVTGTIALTEGQLTISDKLTLSGPGADALTIDAQGQSRVFDIEGDQETSYETTLSGLTLTGGRTTADGDNGGAVRSLSAFHLVDSVVTGNSTAGPNSVGGGLFTATTTQLLRSRITRNWTEGYGSLAGGVMVAFGTAEVVDSTVADNWTEGETSGGGGIVVFWAWFDATFVNSTISGNETRGNASQAAGLAVGGNAFLTNTTVSGNRTLGDNAGGGFIDGAAMSVTGNITLSNSSVVDNRSVSAGGVAIAIAANPGTGLIKATNSVIASTTEGGAALCSKPLDVAASTHNLATDASCGGDALVGGTPVAAAALALAPLADNGGSTWTHALLPGSAAIDSGDDSACAAAPVGNLDQRGHLRPQDGDGDGTAACDVGAFEADDADRIFIDGFDGAP</sequence>
<feature type="signal peptide" evidence="1">
    <location>
        <begin position="1"/>
        <end position="24"/>
    </location>
</feature>
<comment type="caution">
    <text evidence="2">The sequence shown here is derived from an EMBL/GenBank/DDBJ whole genome shotgun (WGS) entry which is preliminary data.</text>
</comment>
<evidence type="ECO:0000313" key="2">
    <source>
        <dbReference type="EMBL" id="MFC4821561.1"/>
    </source>
</evidence>
<dbReference type="InterPro" id="IPR026457">
    <property type="entry name" value="CSLREA_Nterm"/>
</dbReference>
<dbReference type="SUPFAM" id="SSF51126">
    <property type="entry name" value="Pectin lyase-like"/>
    <property type="match status" value="1"/>
</dbReference>
<dbReference type="InterPro" id="IPR011050">
    <property type="entry name" value="Pectin_lyase_fold/virulence"/>
</dbReference>
<accession>A0ABV9QWY9</accession>
<proteinExistence type="predicted"/>
<dbReference type="Proteomes" id="UP001595886">
    <property type="component" value="Unassembled WGS sequence"/>
</dbReference>